<dbReference type="SUPFAM" id="SSF54631">
    <property type="entry name" value="CBS-domain pair"/>
    <property type="match status" value="1"/>
</dbReference>
<evidence type="ECO:0000313" key="4">
    <source>
        <dbReference type="EMBL" id="KAL0363331.1"/>
    </source>
</evidence>
<keyword evidence="1" id="KW-0677">Repeat</keyword>
<reference evidence="4" key="2">
    <citation type="journal article" date="2024" name="Plant">
        <title>Genomic evolution and insights into agronomic trait innovations of Sesamum species.</title>
        <authorList>
            <person name="Miao H."/>
            <person name="Wang L."/>
            <person name="Qu L."/>
            <person name="Liu H."/>
            <person name="Sun Y."/>
            <person name="Le M."/>
            <person name="Wang Q."/>
            <person name="Wei S."/>
            <person name="Zheng Y."/>
            <person name="Lin W."/>
            <person name="Duan Y."/>
            <person name="Cao H."/>
            <person name="Xiong S."/>
            <person name="Wang X."/>
            <person name="Wei L."/>
            <person name="Li C."/>
            <person name="Ma Q."/>
            <person name="Ju M."/>
            <person name="Zhao R."/>
            <person name="Li G."/>
            <person name="Mu C."/>
            <person name="Tian Q."/>
            <person name="Mei H."/>
            <person name="Zhang T."/>
            <person name="Gao T."/>
            <person name="Zhang H."/>
        </authorList>
    </citation>
    <scope>NUCLEOTIDE SEQUENCE</scope>
    <source>
        <strain evidence="4">KEN8</strain>
    </source>
</reference>
<feature type="compositionally biased region" description="Polar residues" evidence="3">
    <location>
        <begin position="224"/>
        <end position="236"/>
    </location>
</feature>
<dbReference type="InterPro" id="IPR050511">
    <property type="entry name" value="AMPK_gamma/SDS23_families"/>
</dbReference>
<dbReference type="AlphaFoldDB" id="A0AAW2Q6Y9"/>
<evidence type="ECO:0000256" key="2">
    <source>
        <dbReference type="ARBA" id="ARBA00023122"/>
    </source>
</evidence>
<gene>
    <name evidence="4" type="ORF">Scaly_1288300</name>
</gene>
<dbReference type="PANTHER" id="PTHR13780">
    <property type="entry name" value="AMP-ACTIVATED PROTEIN KINASE, GAMMA REGULATORY SUBUNIT"/>
    <property type="match status" value="1"/>
</dbReference>
<dbReference type="EMBL" id="JACGWM010000007">
    <property type="protein sequence ID" value="KAL0363331.1"/>
    <property type="molecule type" value="Genomic_DNA"/>
</dbReference>
<evidence type="ECO:0000256" key="3">
    <source>
        <dbReference type="SAM" id="MobiDB-lite"/>
    </source>
</evidence>
<reference evidence="4" key="1">
    <citation type="submission" date="2020-06" db="EMBL/GenBank/DDBJ databases">
        <authorList>
            <person name="Li T."/>
            <person name="Hu X."/>
            <person name="Zhang T."/>
            <person name="Song X."/>
            <person name="Zhang H."/>
            <person name="Dai N."/>
            <person name="Sheng W."/>
            <person name="Hou X."/>
            <person name="Wei L."/>
        </authorList>
    </citation>
    <scope>NUCLEOTIDE SEQUENCE</scope>
    <source>
        <strain evidence="4">KEN8</strain>
        <tissue evidence="4">Leaf</tissue>
    </source>
</reference>
<dbReference type="PANTHER" id="PTHR13780:SF39">
    <property type="entry name" value="CBS DOMAIN-CONTAINING PROTEIN CBSX5-LIKE"/>
    <property type="match status" value="1"/>
</dbReference>
<organism evidence="4">
    <name type="scientific">Sesamum calycinum</name>
    <dbReference type="NCBI Taxonomy" id="2727403"/>
    <lineage>
        <taxon>Eukaryota</taxon>
        <taxon>Viridiplantae</taxon>
        <taxon>Streptophyta</taxon>
        <taxon>Embryophyta</taxon>
        <taxon>Tracheophyta</taxon>
        <taxon>Spermatophyta</taxon>
        <taxon>Magnoliopsida</taxon>
        <taxon>eudicotyledons</taxon>
        <taxon>Gunneridae</taxon>
        <taxon>Pentapetalae</taxon>
        <taxon>asterids</taxon>
        <taxon>lamiids</taxon>
        <taxon>Lamiales</taxon>
        <taxon>Pedaliaceae</taxon>
        <taxon>Sesamum</taxon>
    </lineage>
</organism>
<comment type="caution">
    <text evidence="4">The sequence shown here is derived from an EMBL/GenBank/DDBJ whole genome shotgun (WGS) entry which is preliminary data.</text>
</comment>
<protein>
    <submittedName>
        <fullName evidence="4">CBS domain-containing protein CBSX5</fullName>
    </submittedName>
</protein>
<accession>A0AAW2Q6Y9</accession>
<sequence length="296" mass="32226">MSASGRVAEAGPMALAFVWEILRGGFHSLPGQENLTHPFKAFEAPVSDVLPKGFTHCQTFGSQFQEYCWLTQEDVVRFILNSVGAFSPIPTCTIDSLNIINHDIMMVPYDKPVSSALGYFHWALIEQTSVAVVDEQNRLIGEISPSTLACCDETAAAAIMALTAMDLMTYIDSGGPPEDLVQLVKMKLEEKKLEGMAELMDDFCESSLSSSCSSDDEYGFSKNGWPSSRSGGSNRSYPGRRSEAIVCSRGSSLVAVMIQALAHRVSCVWVMEEDRTVVGNVTFAGMLRVFRSCAAS</sequence>
<proteinExistence type="predicted"/>
<dbReference type="InterPro" id="IPR046342">
    <property type="entry name" value="CBS_dom_sf"/>
</dbReference>
<name>A0AAW2Q6Y9_9LAMI</name>
<dbReference type="GO" id="GO:0005737">
    <property type="term" value="C:cytoplasm"/>
    <property type="evidence" value="ECO:0007669"/>
    <property type="project" value="TreeGrafter"/>
</dbReference>
<keyword evidence="2" id="KW-0129">CBS domain</keyword>
<evidence type="ECO:0000256" key="1">
    <source>
        <dbReference type="ARBA" id="ARBA00022737"/>
    </source>
</evidence>
<dbReference type="GO" id="GO:0005634">
    <property type="term" value="C:nucleus"/>
    <property type="evidence" value="ECO:0007669"/>
    <property type="project" value="TreeGrafter"/>
</dbReference>
<feature type="region of interest" description="Disordered" evidence="3">
    <location>
        <begin position="219"/>
        <end position="240"/>
    </location>
</feature>